<name>A0ABR2MUQ5_9ASPA</name>
<keyword evidence="3" id="KW-1185">Reference proteome</keyword>
<evidence type="ECO:0000313" key="2">
    <source>
        <dbReference type="EMBL" id="KAK8967191.1"/>
    </source>
</evidence>
<comment type="caution">
    <text evidence="2">The sequence shown here is derived from an EMBL/GenBank/DDBJ whole genome shotgun (WGS) entry which is preliminary data.</text>
</comment>
<accession>A0ABR2MUQ5</accession>
<keyword evidence="1" id="KW-0812">Transmembrane</keyword>
<keyword evidence="1" id="KW-0472">Membrane</keyword>
<sequence>MVDHPWIAAECALAILSWVVLALRPSLRRFLVRILCFLGETASEETEGDVLLPVQARENPPKNPLVEVKFNINVSTGGLESENNRRDRQSTTLEIEDGGIISSVL</sequence>
<dbReference type="EMBL" id="JBBWWR010000005">
    <property type="protein sequence ID" value="KAK8967191.1"/>
    <property type="molecule type" value="Genomic_DNA"/>
</dbReference>
<reference evidence="2 3" key="1">
    <citation type="journal article" date="2022" name="Nat. Plants">
        <title>Genomes of leafy and leafless Platanthera orchids illuminate the evolution of mycoheterotrophy.</title>
        <authorList>
            <person name="Li M.H."/>
            <person name="Liu K.W."/>
            <person name="Li Z."/>
            <person name="Lu H.C."/>
            <person name="Ye Q.L."/>
            <person name="Zhang D."/>
            <person name="Wang J.Y."/>
            <person name="Li Y.F."/>
            <person name="Zhong Z.M."/>
            <person name="Liu X."/>
            <person name="Yu X."/>
            <person name="Liu D.K."/>
            <person name="Tu X.D."/>
            <person name="Liu B."/>
            <person name="Hao Y."/>
            <person name="Liao X.Y."/>
            <person name="Jiang Y.T."/>
            <person name="Sun W.H."/>
            <person name="Chen J."/>
            <person name="Chen Y.Q."/>
            <person name="Ai Y."/>
            <person name="Zhai J.W."/>
            <person name="Wu S.S."/>
            <person name="Zhou Z."/>
            <person name="Hsiao Y.Y."/>
            <person name="Wu W.L."/>
            <person name="Chen Y.Y."/>
            <person name="Lin Y.F."/>
            <person name="Hsu J.L."/>
            <person name="Li C.Y."/>
            <person name="Wang Z.W."/>
            <person name="Zhao X."/>
            <person name="Zhong W.Y."/>
            <person name="Ma X.K."/>
            <person name="Ma L."/>
            <person name="Huang J."/>
            <person name="Chen G.Z."/>
            <person name="Huang M.Z."/>
            <person name="Huang L."/>
            <person name="Peng D.H."/>
            <person name="Luo Y.B."/>
            <person name="Zou S.Q."/>
            <person name="Chen S.P."/>
            <person name="Lan S."/>
            <person name="Tsai W.C."/>
            <person name="Van de Peer Y."/>
            <person name="Liu Z.J."/>
        </authorList>
    </citation>
    <scope>NUCLEOTIDE SEQUENCE [LARGE SCALE GENOMIC DNA]</scope>
    <source>
        <strain evidence="2">Lor288</strain>
    </source>
</reference>
<evidence type="ECO:0000313" key="3">
    <source>
        <dbReference type="Proteomes" id="UP001412067"/>
    </source>
</evidence>
<keyword evidence="1" id="KW-1133">Transmembrane helix</keyword>
<evidence type="ECO:0000256" key="1">
    <source>
        <dbReference type="SAM" id="Phobius"/>
    </source>
</evidence>
<protein>
    <submittedName>
        <fullName evidence="2">Uncharacterized protein</fullName>
    </submittedName>
</protein>
<organism evidence="2 3">
    <name type="scientific">Platanthera guangdongensis</name>
    <dbReference type="NCBI Taxonomy" id="2320717"/>
    <lineage>
        <taxon>Eukaryota</taxon>
        <taxon>Viridiplantae</taxon>
        <taxon>Streptophyta</taxon>
        <taxon>Embryophyta</taxon>
        <taxon>Tracheophyta</taxon>
        <taxon>Spermatophyta</taxon>
        <taxon>Magnoliopsida</taxon>
        <taxon>Liliopsida</taxon>
        <taxon>Asparagales</taxon>
        <taxon>Orchidaceae</taxon>
        <taxon>Orchidoideae</taxon>
        <taxon>Orchideae</taxon>
        <taxon>Orchidinae</taxon>
        <taxon>Platanthera</taxon>
    </lineage>
</organism>
<dbReference type="Proteomes" id="UP001412067">
    <property type="component" value="Unassembled WGS sequence"/>
</dbReference>
<gene>
    <name evidence="2" type="ORF">KSP40_PGU010299</name>
</gene>
<proteinExistence type="predicted"/>
<feature type="transmembrane region" description="Helical" evidence="1">
    <location>
        <begin position="6"/>
        <end position="23"/>
    </location>
</feature>